<organism evidence="3 4">
    <name type="scientific">Achaetomium macrosporum</name>
    <dbReference type="NCBI Taxonomy" id="79813"/>
    <lineage>
        <taxon>Eukaryota</taxon>
        <taxon>Fungi</taxon>
        <taxon>Dikarya</taxon>
        <taxon>Ascomycota</taxon>
        <taxon>Pezizomycotina</taxon>
        <taxon>Sordariomycetes</taxon>
        <taxon>Sordariomycetidae</taxon>
        <taxon>Sordariales</taxon>
        <taxon>Chaetomiaceae</taxon>
        <taxon>Achaetomium</taxon>
    </lineage>
</organism>
<dbReference type="AlphaFoldDB" id="A0AAN7H7A0"/>
<feature type="chain" id="PRO_5043037344" evidence="2">
    <location>
        <begin position="22"/>
        <end position="194"/>
    </location>
</feature>
<keyword evidence="4" id="KW-1185">Reference proteome</keyword>
<evidence type="ECO:0000256" key="2">
    <source>
        <dbReference type="SAM" id="SignalP"/>
    </source>
</evidence>
<name>A0AAN7H7A0_9PEZI</name>
<gene>
    <name evidence="3" type="ORF">C8A03DRAFT_47643</name>
</gene>
<dbReference type="EMBL" id="MU860450">
    <property type="protein sequence ID" value="KAK4233912.1"/>
    <property type="molecule type" value="Genomic_DNA"/>
</dbReference>
<feature type="region of interest" description="Disordered" evidence="1">
    <location>
        <begin position="173"/>
        <end position="194"/>
    </location>
</feature>
<feature type="region of interest" description="Disordered" evidence="1">
    <location>
        <begin position="78"/>
        <end position="108"/>
    </location>
</feature>
<feature type="signal peptide" evidence="2">
    <location>
        <begin position="1"/>
        <end position="21"/>
    </location>
</feature>
<proteinExistence type="predicted"/>
<evidence type="ECO:0000256" key="1">
    <source>
        <dbReference type="SAM" id="MobiDB-lite"/>
    </source>
</evidence>
<evidence type="ECO:0000313" key="3">
    <source>
        <dbReference type="EMBL" id="KAK4233912.1"/>
    </source>
</evidence>
<reference evidence="3" key="1">
    <citation type="journal article" date="2023" name="Mol. Phylogenet. Evol.">
        <title>Genome-scale phylogeny and comparative genomics of the fungal order Sordariales.</title>
        <authorList>
            <person name="Hensen N."/>
            <person name="Bonometti L."/>
            <person name="Westerberg I."/>
            <person name="Brannstrom I.O."/>
            <person name="Guillou S."/>
            <person name="Cros-Aarteil S."/>
            <person name="Calhoun S."/>
            <person name="Haridas S."/>
            <person name="Kuo A."/>
            <person name="Mondo S."/>
            <person name="Pangilinan J."/>
            <person name="Riley R."/>
            <person name="LaButti K."/>
            <person name="Andreopoulos B."/>
            <person name="Lipzen A."/>
            <person name="Chen C."/>
            <person name="Yan M."/>
            <person name="Daum C."/>
            <person name="Ng V."/>
            <person name="Clum A."/>
            <person name="Steindorff A."/>
            <person name="Ohm R.A."/>
            <person name="Martin F."/>
            <person name="Silar P."/>
            <person name="Natvig D.O."/>
            <person name="Lalanne C."/>
            <person name="Gautier V."/>
            <person name="Ament-Velasquez S.L."/>
            <person name="Kruys A."/>
            <person name="Hutchinson M.I."/>
            <person name="Powell A.J."/>
            <person name="Barry K."/>
            <person name="Miller A.N."/>
            <person name="Grigoriev I.V."/>
            <person name="Debuchy R."/>
            <person name="Gladieux P."/>
            <person name="Hiltunen Thoren M."/>
            <person name="Johannesson H."/>
        </authorList>
    </citation>
    <scope>NUCLEOTIDE SEQUENCE</scope>
    <source>
        <strain evidence="3">CBS 532.94</strain>
    </source>
</reference>
<accession>A0AAN7H7A0</accession>
<protein>
    <submittedName>
        <fullName evidence="3">Uncharacterized protein</fullName>
    </submittedName>
</protein>
<keyword evidence="2" id="KW-0732">Signal</keyword>
<reference evidence="3" key="2">
    <citation type="submission" date="2023-05" db="EMBL/GenBank/DDBJ databases">
        <authorList>
            <consortium name="Lawrence Berkeley National Laboratory"/>
            <person name="Steindorff A."/>
            <person name="Hensen N."/>
            <person name="Bonometti L."/>
            <person name="Westerberg I."/>
            <person name="Brannstrom I.O."/>
            <person name="Guillou S."/>
            <person name="Cros-Aarteil S."/>
            <person name="Calhoun S."/>
            <person name="Haridas S."/>
            <person name="Kuo A."/>
            <person name="Mondo S."/>
            <person name="Pangilinan J."/>
            <person name="Riley R."/>
            <person name="Labutti K."/>
            <person name="Andreopoulos B."/>
            <person name="Lipzen A."/>
            <person name="Chen C."/>
            <person name="Yanf M."/>
            <person name="Daum C."/>
            <person name="Ng V."/>
            <person name="Clum A."/>
            <person name="Ohm R."/>
            <person name="Martin F."/>
            <person name="Silar P."/>
            <person name="Natvig D."/>
            <person name="Lalanne C."/>
            <person name="Gautier V."/>
            <person name="Ament-Velasquez S.L."/>
            <person name="Kruys A."/>
            <person name="Hutchinson M.I."/>
            <person name="Powell A.J."/>
            <person name="Barry K."/>
            <person name="Miller A.N."/>
            <person name="Grigoriev I.V."/>
            <person name="Debuchy R."/>
            <person name="Gladieux P."/>
            <person name="Thoren M.H."/>
            <person name="Johannesson H."/>
        </authorList>
    </citation>
    <scope>NUCLEOTIDE SEQUENCE</scope>
    <source>
        <strain evidence="3">CBS 532.94</strain>
    </source>
</reference>
<sequence length="194" mass="22020">MAARPKRHGACAILQARGILCLVWFEDAIAPYGVPTVVFDVHVLVPDIDEAASVLTEKGWTDAGPLKSIYHFLTGPFRQRRLNPPTPMTTEEPETDQPNKDPPKPPTTVLLPAADCNVEVESLRPRSPDNLTLKTQDFAENLRLDHRQYHYDVLSKPGLGTIPFLREQRQIRDEIRDGKRQPQRNSWYLPPSRP</sequence>
<comment type="caution">
    <text evidence="3">The sequence shown here is derived from an EMBL/GenBank/DDBJ whole genome shotgun (WGS) entry which is preliminary data.</text>
</comment>
<evidence type="ECO:0000313" key="4">
    <source>
        <dbReference type="Proteomes" id="UP001303760"/>
    </source>
</evidence>
<dbReference type="Proteomes" id="UP001303760">
    <property type="component" value="Unassembled WGS sequence"/>
</dbReference>